<comment type="caution">
    <text evidence="1">The sequence shown here is derived from an EMBL/GenBank/DDBJ whole genome shotgun (WGS) entry which is preliminary data.</text>
</comment>
<dbReference type="Proteomes" id="UP001202479">
    <property type="component" value="Unassembled WGS sequence"/>
</dbReference>
<dbReference type="PIRSF" id="PIRSF008757">
    <property type="entry name" value="UCP008757"/>
    <property type="match status" value="1"/>
</dbReference>
<dbReference type="GeneID" id="73378218"/>
<dbReference type="GO" id="GO:0072380">
    <property type="term" value="C:TRC complex"/>
    <property type="evidence" value="ECO:0007669"/>
    <property type="project" value="TreeGrafter"/>
</dbReference>
<reference evidence="1" key="1">
    <citation type="journal article" date="2022" name="DNA Res.">
        <title>Genome analysis of five recently described species of the CUG-Ser clade uncovers Candida theae as a new hybrid lineage with pathogenic potential in the Candida parapsilosis species complex.</title>
        <authorList>
            <person name="Mixao V."/>
            <person name="Del Olmo V."/>
            <person name="Hegedusova E."/>
            <person name="Saus E."/>
            <person name="Pryszcz L."/>
            <person name="Cillingova A."/>
            <person name="Nosek J."/>
            <person name="Gabaldon T."/>
        </authorList>
    </citation>
    <scope>NUCLEOTIDE SEQUENCE</scope>
    <source>
        <strain evidence="1">CBS 10844</strain>
    </source>
</reference>
<gene>
    <name evidence="1" type="ORF">KGF56_000601</name>
</gene>
<organism evidence="1 2">
    <name type="scientific">Candida oxycetoniae</name>
    <dbReference type="NCBI Taxonomy" id="497107"/>
    <lineage>
        <taxon>Eukaryota</taxon>
        <taxon>Fungi</taxon>
        <taxon>Dikarya</taxon>
        <taxon>Ascomycota</taxon>
        <taxon>Saccharomycotina</taxon>
        <taxon>Pichiomycetes</taxon>
        <taxon>Debaryomycetaceae</taxon>
        <taxon>Candida/Lodderomyces clade</taxon>
        <taxon>Candida</taxon>
    </lineage>
</organism>
<dbReference type="InterPro" id="IPR038084">
    <property type="entry name" value="PduO/GlcC-like_sf"/>
</dbReference>
<sequence>MTHEIYSYTLSQLDDLESGLEFYEFSAKTAWRLGVFAREFCQQEYPDRPIIIDITLANGHQLFRTAVSSGTTADNDEWIRRKYNTVFRFGKSSFHVGQKLRLKGKSMEEALFISSKEYAGHGGSVPIRVKSFDGIVGAFTISGLAQEEDHLLTLKILNEYINNRA</sequence>
<dbReference type="EMBL" id="JAHUZD010000023">
    <property type="protein sequence ID" value="KAI3406469.1"/>
    <property type="molecule type" value="Genomic_DNA"/>
</dbReference>
<dbReference type="PANTHER" id="PTHR28255:SF1">
    <property type="entry name" value="UPF0303 PROTEIN YBR137W"/>
    <property type="match status" value="1"/>
</dbReference>
<dbReference type="Gene3D" id="3.30.450.150">
    <property type="entry name" value="Haem-degrading domain"/>
    <property type="match status" value="1"/>
</dbReference>
<protein>
    <submittedName>
        <fullName evidence="1">Uncharacterized protein</fullName>
    </submittedName>
</protein>
<dbReference type="Pfam" id="PF03928">
    <property type="entry name" value="HbpS-like"/>
    <property type="match status" value="1"/>
</dbReference>
<dbReference type="InterPro" id="IPR005624">
    <property type="entry name" value="PduO/GlcC-like"/>
</dbReference>
<accession>A0AAI9T0Q4</accession>
<dbReference type="AlphaFoldDB" id="A0AAI9T0Q4"/>
<evidence type="ECO:0000313" key="1">
    <source>
        <dbReference type="EMBL" id="KAI3406469.1"/>
    </source>
</evidence>
<keyword evidence="2" id="KW-1185">Reference proteome</keyword>
<evidence type="ECO:0000313" key="2">
    <source>
        <dbReference type="Proteomes" id="UP001202479"/>
    </source>
</evidence>
<name>A0AAI9T0Q4_9ASCO</name>
<dbReference type="SUPFAM" id="SSF143744">
    <property type="entry name" value="GlcG-like"/>
    <property type="match status" value="1"/>
</dbReference>
<dbReference type="PANTHER" id="PTHR28255">
    <property type="match status" value="1"/>
</dbReference>
<dbReference type="GO" id="GO:0006620">
    <property type="term" value="P:post-translational protein targeting to endoplasmic reticulum membrane"/>
    <property type="evidence" value="ECO:0007669"/>
    <property type="project" value="TreeGrafter"/>
</dbReference>
<dbReference type="InterPro" id="IPR010371">
    <property type="entry name" value="YBR137W-like"/>
</dbReference>
<proteinExistence type="predicted"/>
<dbReference type="RefSeq" id="XP_049182214.1">
    <property type="nucleotide sequence ID" value="XM_049326529.1"/>
</dbReference>